<organism evidence="2 3">
    <name type="scientific">Kroppenstedtia guangzhouensis</name>
    <dbReference type="NCBI Taxonomy" id="1274356"/>
    <lineage>
        <taxon>Bacteria</taxon>
        <taxon>Bacillati</taxon>
        <taxon>Bacillota</taxon>
        <taxon>Bacilli</taxon>
        <taxon>Bacillales</taxon>
        <taxon>Thermoactinomycetaceae</taxon>
        <taxon>Kroppenstedtia</taxon>
    </lineage>
</organism>
<feature type="domain" description="Pyridoxamine 5'-phosphate oxidase N-terminal" evidence="1">
    <location>
        <begin position="13"/>
        <end position="94"/>
    </location>
</feature>
<reference evidence="3" key="1">
    <citation type="journal article" date="2019" name="Int. J. Syst. Evol. Microbiol.">
        <title>The Global Catalogue of Microorganisms (GCM) 10K type strain sequencing project: providing services to taxonomists for standard genome sequencing and annotation.</title>
        <authorList>
            <consortium name="The Broad Institute Genomics Platform"/>
            <consortium name="The Broad Institute Genome Sequencing Center for Infectious Disease"/>
            <person name="Wu L."/>
            <person name="Ma J."/>
        </authorList>
    </citation>
    <scope>NUCLEOTIDE SEQUENCE [LARGE SCALE GENOMIC DNA]</scope>
    <source>
        <strain evidence="3">CGMCC 1.12404</strain>
    </source>
</reference>
<gene>
    <name evidence="2" type="ORF">GCM10007416_01120</name>
</gene>
<name>A0ABQ1FW10_9BACL</name>
<dbReference type="EMBL" id="BMEX01000001">
    <property type="protein sequence ID" value="GGA32330.1"/>
    <property type="molecule type" value="Genomic_DNA"/>
</dbReference>
<dbReference type="NCBIfam" id="NF005232">
    <property type="entry name" value="PRK06733.1"/>
    <property type="match status" value="1"/>
</dbReference>
<dbReference type="RefSeq" id="WP_188428727.1">
    <property type="nucleotide sequence ID" value="NZ_BMEX01000001.1"/>
</dbReference>
<protein>
    <recommendedName>
        <fullName evidence="1">Pyridoxamine 5'-phosphate oxidase N-terminal domain-containing protein</fullName>
    </recommendedName>
</protein>
<keyword evidence="3" id="KW-1185">Reference proteome</keyword>
<dbReference type="InterPro" id="IPR011576">
    <property type="entry name" value="Pyridox_Oxase_N"/>
</dbReference>
<sequence length="151" mass="16685">MAKDISAELMGKLVKRMNGEQYVLLSTVDEQTGTPVVNAVSWVYAPDGKHIHIAVGHRSRMIANIKAKPEVSVTMIGPDSTYSITGKAQVTHEPLEGVNIKLAGIELEVEAVQDVMFFGGKIVEEPRYIKTYDKETADKLDRQVTEALKKM</sequence>
<accession>A0ABQ1FW10</accession>
<dbReference type="InterPro" id="IPR012349">
    <property type="entry name" value="Split_barrel_FMN-bd"/>
</dbReference>
<proteinExistence type="predicted"/>
<evidence type="ECO:0000313" key="2">
    <source>
        <dbReference type="EMBL" id="GGA32330.1"/>
    </source>
</evidence>
<evidence type="ECO:0000313" key="3">
    <source>
        <dbReference type="Proteomes" id="UP000617979"/>
    </source>
</evidence>
<dbReference type="Gene3D" id="2.30.110.10">
    <property type="entry name" value="Electron Transport, Fmn-binding Protein, Chain A"/>
    <property type="match status" value="1"/>
</dbReference>
<dbReference type="Proteomes" id="UP000617979">
    <property type="component" value="Unassembled WGS sequence"/>
</dbReference>
<evidence type="ECO:0000259" key="1">
    <source>
        <dbReference type="Pfam" id="PF01243"/>
    </source>
</evidence>
<dbReference type="Pfam" id="PF01243">
    <property type="entry name" value="PNPOx_N"/>
    <property type="match status" value="1"/>
</dbReference>
<dbReference type="SUPFAM" id="SSF50475">
    <property type="entry name" value="FMN-binding split barrel"/>
    <property type="match status" value="1"/>
</dbReference>
<comment type="caution">
    <text evidence="2">The sequence shown here is derived from an EMBL/GenBank/DDBJ whole genome shotgun (WGS) entry which is preliminary data.</text>
</comment>